<evidence type="ECO:0000313" key="2">
    <source>
        <dbReference type="EMBL" id="SHH65272.1"/>
    </source>
</evidence>
<gene>
    <name evidence="2" type="ORF">SAMN05444169_8585</name>
</gene>
<evidence type="ECO:0000313" key="3">
    <source>
        <dbReference type="Proteomes" id="UP000190675"/>
    </source>
</evidence>
<sequence>MSGSGVESRMGAVAWAIRQRSVSHPRSSNRTCPIKASGSPTGFTVRHTESKLTARGFGAVSNSPSPLDTAISGGACR</sequence>
<proteinExistence type="predicted"/>
<dbReference type="Proteomes" id="UP000190675">
    <property type="component" value="Chromosome I"/>
</dbReference>
<feature type="region of interest" description="Disordered" evidence="1">
    <location>
        <begin position="56"/>
        <end position="77"/>
    </location>
</feature>
<evidence type="ECO:0000256" key="1">
    <source>
        <dbReference type="SAM" id="MobiDB-lite"/>
    </source>
</evidence>
<reference evidence="2 3" key="1">
    <citation type="submission" date="2016-11" db="EMBL/GenBank/DDBJ databases">
        <authorList>
            <person name="Jaros S."/>
            <person name="Januszkiewicz K."/>
            <person name="Wedrychowicz H."/>
        </authorList>
    </citation>
    <scope>NUCLEOTIDE SEQUENCE [LARGE SCALE GENOMIC DNA]</scope>
    <source>
        <strain evidence="2 3">GAS242</strain>
    </source>
</reference>
<organism evidence="2 3">
    <name type="scientific">Bradyrhizobium erythrophlei</name>
    <dbReference type="NCBI Taxonomy" id="1437360"/>
    <lineage>
        <taxon>Bacteria</taxon>
        <taxon>Pseudomonadati</taxon>
        <taxon>Pseudomonadota</taxon>
        <taxon>Alphaproteobacteria</taxon>
        <taxon>Hyphomicrobiales</taxon>
        <taxon>Nitrobacteraceae</taxon>
        <taxon>Bradyrhizobium</taxon>
    </lineage>
</organism>
<name>A0A1M5UQB6_9BRAD</name>
<dbReference type="EMBL" id="LT670818">
    <property type="protein sequence ID" value="SHH65272.1"/>
    <property type="molecule type" value="Genomic_DNA"/>
</dbReference>
<accession>A0A1M5UQB6</accession>
<dbReference type="AlphaFoldDB" id="A0A1M5UQB6"/>
<feature type="compositionally biased region" description="Polar residues" evidence="1">
    <location>
        <begin position="20"/>
        <end position="31"/>
    </location>
</feature>
<protein>
    <submittedName>
        <fullName evidence="2">Uncharacterized protein</fullName>
    </submittedName>
</protein>
<feature type="region of interest" description="Disordered" evidence="1">
    <location>
        <begin position="20"/>
        <end position="44"/>
    </location>
</feature>